<organism evidence="2 3">
    <name type="scientific">Nocardioides acrostichi</name>
    <dbReference type="NCBI Taxonomy" id="2784339"/>
    <lineage>
        <taxon>Bacteria</taxon>
        <taxon>Bacillati</taxon>
        <taxon>Actinomycetota</taxon>
        <taxon>Actinomycetes</taxon>
        <taxon>Propionibacteriales</taxon>
        <taxon>Nocardioidaceae</taxon>
        <taxon>Nocardioides</taxon>
    </lineage>
</organism>
<proteinExistence type="predicted"/>
<name>A0A930UYG0_9ACTN</name>
<sequence>MSAPAPPHYTSVPAWAREPVVEPVDHAGTSHSVLSVGPDGAAAAAHWLDALGCAGARVRHHDCADAAQAVDALETDLADALVGHRVLVAGSAQACLAVRAAAVRAGLSDAELRVAVTTVDERSVWCVHCHATNSAAAELEDVLACAGCGRTLLVYPHVSRRTGAHLGFMVDAEGPA</sequence>
<accession>A0A930UYG0</accession>
<dbReference type="NCBIfam" id="NF041259">
    <property type="entry name" value="mono_DmmA_fam"/>
    <property type="match status" value="1"/>
</dbReference>
<keyword evidence="3" id="KW-1185">Reference proteome</keyword>
<evidence type="ECO:0000313" key="2">
    <source>
        <dbReference type="EMBL" id="MBF4162416.1"/>
    </source>
</evidence>
<evidence type="ECO:0000313" key="3">
    <source>
        <dbReference type="Proteomes" id="UP000656804"/>
    </source>
</evidence>
<dbReference type="Pfam" id="PF22289">
    <property type="entry name" value="DmmA-like_C"/>
    <property type="match status" value="1"/>
</dbReference>
<reference evidence="2" key="1">
    <citation type="submission" date="2020-11" db="EMBL/GenBank/DDBJ databases">
        <title>Nocardioides sp. CBS4Y-1, whole genome shotgun sequence.</title>
        <authorList>
            <person name="Tuo L."/>
        </authorList>
    </citation>
    <scope>NUCLEOTIDE SEQUENCE</scope>
    <source>
        <strain evidence="2">CBS4Y-1</strain>
    </source>
</reference>
<dbReference type="InterPro" id="IPR048037">
    <property type="entry name" value="DmmA-like_C"/>
</dbReference>
<dbReference type="AlphaFoldDB" id="A0A930UYG0"/>
<feature type="domain" description="Dimethylamine monooxygenase subunit DmmA-like C-terminal" evidence="1">
    <location>
        <begin position="124"/>
        <end position="167"/>
    </location>
</feature>
<comment type="caution">
    <text evidence="2">The sequence shown here is derived from an EMBL/GenBank/DDBJ whole genome shotgun (WGS) entry which is preliminary data.</text>
</comment>
<dbReference type="RefSeq" id="WP_194503673.1">
    <property type="nucleotide sequence ID" value="NZ_JADIVZ010000005.1"/>
</dbReference>
<dbReference type="Proteomes" id="UP000656804">
    <property type="component" value="Unassembled WGS sequence"/>
</dbReference>
<evidence type="ECO:0000259" key="1">
    <source>
        <dbReference type="Pfam" id="PF22289"/>
    </source>
</evidence>
<gene>
    <name evidence="2" type="ORF">ISG29_12005</name>
</gene>
<dbReference type="EMBL" id="JADIVZ010000005">
    <property type="protein sequence ID" value="MBF4162416.1"/>
    <property type="molecule type" value="Genomic_DNA"/>
</dbReference>
<protein>
    <recommendedName>
        <fullName evidence="1">Dimethylamine monooxygenase subunit DmmA-like C-terminal domain-containing protein</fullName>
    </recommendedName>
</protein>